<evidence type="ECO:0000313" key="8">
    <source>
        <dbReference type="EMBL" id="SDM52632.1"/>
    </source>
</evidence>
<accession>A0A1G9TY78</accession>
<keyword evidence="9" id="KW-1185">Reference proteome</keyword>
<dbReference type="OrthoDB" id="3034435at2"/>
<feature type="transmembrane region" description="Helical" evidence="6">
    <location>
        <begin position="91"/>
        <end position="115"/>
    </location>
</feature>
<dbReference type="InterPro" id="IPR015414">
    <property type="entry name" value="TMEM64"/>
</dbReference>
<keyword evidence="4 6" id="KW-1133">Transmembrane helix</keyword>
<proteinExistence type="inferred from homology"/>
<dbReference type="Proteomes" id="UP000199309">
    <property type="component" value="Unassembled WGS sequence"/>
</dbReference>
<keyword evidence="3 6" id="KW-0812">Transmembrane</keyword>
<feature type="transmembrane region" description="Helical" evidence="6">
    <location>
        <begin position="203"/>
        <end position="223"/>
    </location>
</feature>
<comment type="caution">
    <text evidence="6">Lacks conserved residue(s) required for the propagation of feature annotation.</text>
</comment>
<protein>
    <recommendedName>
        <fullName evidence="6">TVP38/TMEM64 family membrane protein</fullName>
    </recommendedName>
</protein>
<evidence type="ECO:0000256" key="3">
    <source>
        <dbReference type="ARBA" id="ARBA00022692"/>
    </source>
</evidence>
<dbReference type="Pfam" id="PF09335">
    <property type="entry name" value="VTT_dom"/>
    <property type="match status" value="1"/>
</dbReference>
<comment type="similarity">
    <text evidence="6">Belongs to the TVP38/TMEM64 family.</text>
</comment>
<dbReference type="AlphaFoldDB" id="A0A1G9TY78"/>
<organism evidence="8 9">
    <name type="scientific">Megasphaera paucivorans</name>
    <dbReference type="NCBI Taxonomy" id="349095"/>
    <lineage>
        <taxon>Bacteria</taxon>
        <taxon>Bacillati</taxon>
        <taxon>Bacillota</taxon>
        <taxon>Negativicutes</taxon>
        <taxon>Veillonellales</taxon>
        <taxon>Veillonellaceae</taxon>
        <taxon>Megasphaera</taxon>
    </lineage>
</organism>
<name>A0A1G9TY78_9FIRM</name>
<feature type="domain" description="VTT" evidence="7">
    <location>
        <begin position="79"/>
        <end position="194"/>
    </location>
</feature>
<dbReference type="InterPro" id="IPR032816">
    <property type="entry name" value="VTT_dom"/>
</dbReference>
<reference evidence="8 9" key="1">
    <citation type="submission" date="2016-10" db="EMBL/GenBank/DDBJ databases">
        <authorList>
            <person name="de Groot N.N."/>
        </authorList>
    </citation>
    <scope>NUCLEOTIDE SEQUENCE [LARGE SCALE GENOMIC DNA]</scope>
    <source>
        <strain evidence="8 9">DSM 16981</strain>
    </source>
</reference>
<evidence type="ECO:0000256" key="1">
    <source>
        <dbReference type="ARBA" id="ARBA00004651"/>
    </source>
</evidence>
<dbReference type="GO" id="GO:0005886">
    <property type="term" value="C:plasma membrane"/>
    <property type="evidence" value="ECO:0007669"/>
    <property type="project" value="UniProtKB-SubCell"/>
</dbReference>
<comment type="subcellular location">
    <subcellularLocation>
        <location evidence="1 6">Cell membrane</location>
        <topology evidence="1 6">Multi-pass membrane protein</topology>
    </subcellularLocation>
</comment>
<feature type="transmembrane region" description="Helical" evidence="6">
    <location>
        <begin position="12"/>
        <end position="32"/>
    </location>
</feature>
<evidence type="ECO:0000256" key="4">
    <source>
        <dbReference type="ARBA" id="ARBA00022989"/>
    </source>
</evidence>
<evidence type="ECO:0000256" key="5">
    <source>
        <dbReference type="ARBA" id="ARBA00023136"/>
    </source>
</evidence>
<evidence type="ECO:0000259" key="7">
    <source>
        <dbReference type="Pfam" id="PF09335"/>
    </source>
</evidence>
<keyword evidence="5 6" id="KW-0472">Membrane</keyword>
<dbReference type="RefSeq" id="WP_091648900.1">
    <property type="nucleotide sequence ID" value="NZ_FNHQ01000008.1"/>
</dbReference>
<dbReference type="EMBL" id="FNHQ01000008">
    <property type="protein sequence ID" value="SDM52632.1"/>
    <property type="molecule type" value="Genomic_DNA"/>
</dbReference>
<keyword evidence="2 6" id="KW-1003">Cell membrane</keyword>
<gene>
    <name evidence="8" type="ORF">SAMN05660299_01051</name>
</gene>
<dbReference type="STRING" id="349095.SAMN05660299_01051"/>
<evidence type="ECO:0000256" key="6">
    <source>
        <dbReference type="RuleBase" id="RU366058"/>
    </source>
</evidence>
<dbReference type="PANTHER" id="PTHR12677:SF59">
    <property type="entry name" value="GOLGI APPARATUS MEMBRANE PROTEIN TVP38-RELATED"/>
    <property type="match status" value="1"/>
</dbReference>
<evidence type="ECO:0000313" key="9">
    <source>
        <dbReference type="Proteomes" id="UP000199309"/>
    </source>
</evidence>
<sequence>MSTHKRKLNENHIKAIFFIGLLLVFAGIYAAIPDFYSTVWELSVSGNMHGTIEYLRSFGMWAILVSMIIDIVINIVGFLPSIFISTANGVLFGIYVGTLVSWLGETIGVIISFFFMRTLFRKSAETLIKKSKMLSKLDHYSTLKAMIAARAVPYAPNGLVTALGALSSISYRDYAIGCLIGKLPSVAIEVILGHDVVNYEEHAMRLTIVTVAVVIVYGGLWYWNRRRKTTALAKAVESRMNQNRKNHDV</sequence>
<feature type="transmembrane region" description="Helical" evidence="6">
    <location>
        <begin position="58"/>
        <end position="79"/>
    </location>
</feature>
<evidence type="ECO:0000256" key="2">
    <source>
        <dbReference type="ARBA" id="ARBA00022475"/>
    </source>
</evidence>
<dbReference type="PANTHER" id="PTHR12677">
    <property type="entry name" value="GOLGI APPARATUS MEMBRANE PROTEIN TVP38-RELATED"/>
    <property type="match status" value="1"/>
</dbReference>